<evidence type="ECO:0000256" key="2">
    <source>
        <dbReference type="ARBA" id="ARBA00023002"/>
    </source>
</evidence>
<dbReference type="InterPro" id="IPR016162">
    <property type="entry name" value="Ald_DH_N"/>
</dbReference>
<dbReference type="Gene3D" id="3.40.605.10">
    <property type="entry name" value="Aldehyde Dehydrogenase, Chain A, domain 1"/>
    <property type="match status" value="1"/>
</dbReference>
<name>A0A0A9D2R3_ARUDO</name>
<protein>
    <submittedName>
        <fullName evidence="8">AMADH2</fullName>
    </submittedName>
</protein>
<dbReference type="PROSITE" id="PS00687">
    <property type="entry name" value="ALDEHYDE_DEHYDR_GLU"/>
    <property type="match status" value="1"/>
</dbReference>
<dbReference type="InterPro" id="IPR029510">
    <property type="entry name" value="Ald_DH_CS_GLU"/>
</dbReference>
<reference evidence="8" key="2">
    <citation type="journal article" date="2015" name="Data Brief">
        <title>Shoot transcriptome of the giant reed, Arundo donax.</title>
        <authorList>
            <person name="Barrero R.A."/>
            <person name="Guerrero F.D."/>
            <person name="Moolhuijzen P."/>
            <person name="Goolsby J.A."/>
            <person name="Tidwell J."/>
            <person name="Bellgard S.E."/>
            <person name="Bellgard M.I."/>
        </authorList>
    </citation>
    <scope>NUCLEOTIDE SEQUENCE</scope>
    <source>
        <tissue evidence="8">Shoot tissue taken approximately 20 cm above the soil surface</tissue>
    </source>
</reference>
<dbReference type="EMBL" id="GBRH01216922">
    <property type="protein sequence ID" value="JAD80973.1"/>
    <property type="molecule type" value="Transcribed_RNA"/>
</dbReference>
<dbReference type="AlphaFoldDB" id="A0A0A9D2R3"/>
<dbReference type="Pfam" id="PF00171">
    <property type="entry name" value="Aldedh"/>
    <property type="match status" value="1"/>
</dbReference>
<reference evidence="8" key="1">
    <citation type="submission" date="2014-09" db="EMBL/GenBank/DDBJ databases">
        <authorList>
            <person name="Magalhaes I.L.F."/>
            <person name="Oliveira U."/>
            <person name="Santos F.R."/>
            <person name="Vidigal T.H.D.A."/>
            <person name="Brescovit A.D."/>
            <person name="Santos A.J."/>
        </authorList>
    </citation>
    <scope>NUCLEOTIDE SEQUENCE</scope>
    <source>
        <tissue evidence="8">Shoot tissue taken approximately 20 cm above the soil surface</tissue>
    </source>
</reference>
<comment type="similarity">
    <text evidence="1 6">Belongs to the aldehyde dehydrogenase family.</text>
</comment>
<comment type="pathway">
    <text evidence="4">Amine and polyamine biosynthesis; betaine biosynthesis via choline pathway; betaine from betaine aldehyde: step 1/1.</text>
</comment>
<evidence type="ECO:0000256" key="5">
    <source>
        <dbReference type="PROSITE-ProRule" id="PRU10007"/>
    </source>
</evidence>
<dbReference type="InterPro" id="IPR016161">
    <property type="entry name" value="Ald_DH/histidinol_DH"/>
</dbReference>
<evidence type="ECO:0000256" key="1">
    <source>
        <dbReference type="ARBA" id="ARBA00009986"/>
    </source>
</evidence>
<dbReference type="PANTHER" id="PTHR43860">
    <property type="entry name" value="BETAINE ALDEHYDE DEHYDROGENASE"/>
    <property type="match status" value="1"/>
</dbReference>
<evidence type="ECO:0000256" key="4">
    <source>
        <dbReference type="ARBA" id="ARBA00037921"/>
    </source>
</evidence>
<proteinExistence type="inferred from homology"/>
<evidence type="ECO:0000259" key="7">
    <source>
        <dbReference type="Pfam" id="PF00171"/>
    </source>
</evidence>
<evidence type="ECO:0000256" key="3">
    <source>
        <dbReference type="ARBA" id="ARBA00023027"/>
    </source>
</evidence>
<dbReference type="Gene3D" id="3.40.309.10">
    <property type="entry name" value="Aldehyde Dehydrogenase, Chain A, domain 2"/>
    <property type="match status" value="1"/>
</dbReference>
<keyword evidence="2 6" id="KW-0560">Oxidoreductase</keyword>
<dbReference type="InterPro" id="IPR016163">
    <property type="entry name" value="Ald_DH_C"/>
</dbReference>
<dbReference type="SUPFAM" id="SSF53720">
    <property type="entry name" value="ALDH-like"/>
    <property type="match status" value="1"/>
</dbReference>
<feature type="active site" evidence="5">
    <location>
        <position position="14"/>
    </location>
</feature>
<dbReference type="InterPro" id="IPR016160">
    <property type="entry name" value="Ald_DH_CS_CYS"/>
</dbReference>
<feature type="domain" description="Aldehyde dehydrogenase" evidence="7">
    <location>
        <begin position="2"/>
        <end position="118"/>
    </location>
</feature>
<dbReference type="GO" id="GO:0004029">
    <property type="term" value="F:aldehyde dehydrogenase (NAD+) activity"/>
    <property type="evidence" value="ECO:0007669"/>
    <property type="project" value="UniProtKB-ARBA"/>
</dbReference>
<keyword evidence="3" id="KW-0520">NAD</keyword>
<sequence length="121" mass="13072">MTAAAQMVKPVSLELGGKSPLIVFDDVDIDKAVEWAMYGVFANAGQVCSATSRLLLHEKIGKQFLDRLVAWAKNIKVSDPLVEGCRLGSVVSEGQYEKVKKFISTARSEGATILYGGARPQ</sequence>
<dbReference type="InterPro" id="IPR015590">
    <property type="entry name" value="Aldehyde_DH_dom"/>
</dbReference>
<dbReference type="PROSITE" id="PS00070">
    <property type="entry name" value="ALDEHYDE_DEHYDR_CYS"/>
    <property type="match status" value="1"/>
</dbReference>
<organism evidence="8">
    <name type="scientific">Arundo donax</name>
    <name type="common">Giant reed</name>
    <name type="synonym">Donax arundinaceus</name>
    <dbReference type="NCBI Taxonomy" id="35708"/>
    <lineage>
        <taxon>Eukaryota</taxon>
        <taxon>Viridiplantae</taxon>
        <taxon>Streptophyta</taxon>
        <taxon>Embryophyta</taxon>
        <taxon>Tracheophyta</taxon>
        <taxon>Spermatophyta</taxon>
        <taxon>Magnoliopsida</taxon>
        <taxon>Liliopsida</taxon>
        <taxon>Poales</taxon>
        <taxon>Poaceae</taxon>
        <taxon>PACMAD clade</taxon>
        <taxon>Arundinoideae</taxon>
        <taxon>Arundineae</taxon>
        <taxon>Arundo</taxon>
    </lineage>
</organism>
<accession>A0A0A9D2R3</accession>
<evidence type="ECO:0000256" key="6">
    <source>
        <dbReference type="RuleBase" id="RU003345"/>
    </source>
</evidence>
<dbReference type="PANTHER" id="PTHR43860:SF7">
    <property type="entry name" value="BETAINE ALDEHYDE DEHYDROGENASE 1"/>
    <property type="match status" value="1"/>
</dbReference>
<evidence type="ECO:0000313" key="8">
    <source>
        <dbReference type="EMBL" id="JAD80973.1"/>
    </source>
</evidence>